<gene>
    <name evidence="1" type="ORF">A2Z22_01915</name>
</gene>
<reference evidence="1 2" key="1">
    <citation type="journal article" date="2016" name="Nat. Commun.">
        <title>Thousands of microbial genomes shed light on interconnected biogeochemical processes in an aquifer system.</title>
        <authorList>
            <person name="Anantharaman K."/>
            <person name="Brown C.T."/>
            <person name="Hug L.A."/>
            <person name="Sharon I."/>
            <person name="Castelle C.J."/>
            <person name="Probst A.J."/>
            <person name="Thomas B.C."/>
            <person name="Singh A."/>
            <person name="Wilkins M.J."/>
            <person name="Karaoz U."/>
            <person name="Brodie E.L."/>
            <person name="Williams K.H."/>
            <person name="Hubbard S.S."/>
            <person name="Banfield J.F."/>
        </authorList>
    </citation>
    <scope>NUCLEOTIDE SEQUENCE [LARGE SCALE GENOMIC DNA]</scope>
</reference>
<name>A0A1F7XAJ5_9BACT</name>
<evidence type="ECO:0000313" key="1">
    <source>
        <dbReference type="EMBL" id="OGM12042.1"/>
    </source>
</evidence>
<dbReference type="Proteomes" id="UP000177053">
    <property type="component" value="Unassembled WGS sequence"/>
</dbReference>
<organism evidence="1 2">
    <name type="scientific">Candidatus Woesebacteria bacterium RBG_16_34_12</name>
    <dbReference type="NCBI Taxonomy" id="1802480"/>
    <lineage>
        <taxon>Bacteria</taxon>
        <taxon>Candidatus Woeseibacteriota</taxon>
    </lineage>
</organism>
<dbReference type="InterPro" id="IPR011335">
    <property type="entry name" value="Restrct_endonuc-II-like"/>
</dbReference>
<dbReference type="AlphaFoldDB" id="A0A1F7XAJ5"/>
<dbReference type="SUPFAM" id="SSF52980">
    <property type="entry name" value="Restriction endonuclease-like"/>
    <property type="match status" value="1"/>
</dbReference>
<accession>A0A1F7XAJ5</accession>
<evidence type="ECO:0000313" key="2">
    <source>
        <dbReference type="Proteomes" id="UP000177053"/>
    </source>
</evidence>
<protein>
    <recommendedName>
        <fullName evidence="3">Protein NO VEIN C-terminal domain-containing protein</fullName>
    </recommendedName>
</protein>
<dbReference type="GO" id="GO:0003676">
    <property type="term" value="F:nucleic acid binding"/>
    <property type="evidence" value="ECO:0007669"/>
    <property type="project" value="InterPro"/>
</dbReference>
<proteinExistence type="predicted"/>
<comment type="caution">
    <text evidence="1">The sequence shown here is derived from an EMBL/GenBank/DDBJ whole genome shotgun (WGS) entry which is preliminary data.</text>
</comment>
<dbReference type="EMBL" id="MGFS01000004">
    <property type="protein sequence ID" value="OGM12042.1"/>
    <property type="molecule type" value="Genomic_DNA"/>
</dbReference>
<sequence length="146" mass="17212">MNKKFDENLKYRKYTHLNNMGEKGVKKVIKILESKGYVCEDVQKNNNEKGCDIIAHKNGRIDRIEVKTSQKDKGVPDCYITEFDNNNKFIPDFLYIVRLDEDFTFKKIEVLSRDEINSYEHKRIERIRVSSKLKTDLYNGKVGKSL</sequence>
<dbReference type="Gene3D" id="3.40.1350.10">
    <property type="match status" value="1"/>
</dbReference>
<evidence type="ECO:0008006" key="3">
    <source>
        <dbReference type="Google" id="ProtNLM"/>
    </source>
</evidence>
<dbReference type="InterPro" id="IPR011856">
    <property type="entry name" value="tRNA_endonuc-like_dom_sf"/>
</dbReference>